<sequence length="93" mass="10442">MIGSSTTSVAIPILTTNISILTIVSEREGRDSRRLSLPQKMGHKVLCVGMCRVHVKRLISTFPLTTEVFTNFMRRDSVQGIVISDTRSDVWIH</sequence>
<reference evidence="1 2" key="1">
    <citation type="journal article" date="2022" name="Nat. Ecol. Evol.">
        <title>A masculinizing supergene underlies an exaggerated male reproductive morph in a spider.</title>
        <authorList>
            <person name="Hendrickx F."/>
            <person name="De Corte Z."/>
            <person name="Sonet G."/>
            <person name="Van Belleghem S.M."/>
            <person name="Kostlbacher S."/>
            <person name="Vangestel C."/>
        </authorList>
    </citation>
    <scope>NUCLEOTIDE SEQUENCE [LARGE SCALE GENOMIC DNA]</scope>
    <source>
        <strain evidence="1">W744_W776</strain>
    </source>
</reference>
<protein>
    <submittedName>
        <fullName evidence="1">Uncharacterized protein</fullName>
    </submittedName>
</protein>
<dbReference type="AlphaFoldDB" id="A0AAV6VFZ6"/>
<accession>A0AAV6VFZ6</accession>
<evidence type="ECO:0000313" key="2">
    <source>
        <dbReference type="Proteomes" id="UP000827092"/>
    </source>
</evidence>
<dbReference type="Proteomes" id="UP000827092">
    <property type="component" value="Unassembled WGS sequence"/>
</dbReference>
<dbReference type="EMBL" id="JAFNEN010000096">
    <property type="protein sequence ID" value="KAG8194942.1"/>
    <property type="molecule type" value="Genomic_DNA"/>
</dbReference>
<evidence type="ECO:0000313" key="1">
    <source>
        <dbReference type="EMBL" id="KAG8194942.1"/>
    </source>
</evidence>
<gene>
    <name evidence="1" type="ORF">JTE90_021403</name>
</gene>
<organism evidence="1 2">
    <name type="scientific">Oedothorax gibbosus</name>
    <dbReference type="NCBI Taxonomy" id="931172"/>
    <lineage>
        <taxon>Eukaryota</taxon>
        <taxon>Metazoa</taxon>
        <taxon>Ecdysozoa</taxon>
        <taxon>Arthropoda</taxon>
        <taxon>Chelicerata</taxon>
        <taxon>Arachnida</taxon>
        <taxon>Araneae</taxon>
        <taxon>Araneomorphae</taxon>
        <taxon>Entelegynae</taxon>
        <taxon>Araneoidea</taxon>
        <taxon>Linyphiidae</taxon>
        <taxon>Erigoninae</taxon>
        <taxon>Oedothorax</taxon>
    </lineage>
</organism>
<keyword evidence="2" id="KW-1185">Reference proteome</keyword>
<name>A0AAV6VFZ6_9ARAC</name>
<proteinExistence type="predicted"/>
<comment type="caution">
    <text evidence="1">The sequence shown here is derived from an EMBL/GenBank/DDBJ whole genome shotgun (WGS) entry which is preliminary data.</text>
</comment>